<dbReference type="EMBL" id="BMGH01000001">
    <property type="protein sequence ID" value="GGD09341.1"/>
    <property type="molecule type" value="Genomic_DNA"/>
</dbReference>
<dbReference type="RefSeq" id="WP_188158762.1">
    <property type="nucleotide sequence ID" value="NZ_BMGH01000001.1"/>
</dbReference>
<feature type="transmembrane region" description="Helical" evidence="1">
    <location>
        <begin position="66"/>
        <end position="89"/>
    </location>
</feature>
<protein>
    <submittedName>
        <fullName evidence="2">Sodium:proton antiporter</fullName>
    </submittedName>
</protein>
<dbReference type="PANTHER" id="PTHR34703:SF1">
    <property type="entry name" value="ANTIPORTER SUBUNIT MNHG2-RELATED"/>
    <property type="match status" value="1"/>
</dbReference>
<keyword evidence="3" id="KW-1185">Reference proteome</keyword>
<accession>A0A8J2Y572</accession>
<sequence>MILDSLSWCLFLLGALFIISGSLGLLRFPDFYTRLHAAGVTDTLGVELMLLAMIFQSDNWITIVKLLLIALFMLLTSPVSTHAIAHAAWVGKLKPMLGPDLRRDGDAETHEEDA</sequence>
<dbReference type="InterPro" id="IPR005133">
    <property type="entry name" value="PhaG_MnhG_YufB"/>
</dbReference>
<dbReference type="GO" id="GO:0015385">
    <property type="term" value="F:sodium:proton antiporter activity"/>
    <property type="evidence" value="ECO:0007669"/>
    <property type="project" value="TreeGrafter"/>
</dbReference>
<keyword evidence="1" id="KW-0472">Membrane</keyword>
<evidence type="ECO:0000313" key="2">
    <source>
        <dbReference type="EMBL" id="GGD09341.1"/>
    </source>
</evidence>
<evidence type="ECO:0000313" key="3">
    <source>
        <dbReference type="Proteomes" id="UP000613582"/>
    </source>
</evidence>
<dbReference type="Proteomes" id="UP000613582">
    <property type="component" value="Unassembled WGS sequence"/>
</dbReference>
<dbReference type="Pfam" id="PF03334">
    <property type="entry name" value="PhaG_MnhG_YufB"/>
    <property type="match status" value="1"/>
</dbReference>
<dbReference type="PANTHER" id="PTHR34703">
    <property type="entry name" value="ANTIPORTER SUBUNIT MNHG2-RELATED"/>
    <property type="match status" value="1"/>
</dbReference>
<dbReference type="NCBIfam" id="TIGR01300">
    <property type="entry name" value="CPA3_mnhG_phaG"/>
    <property type="match status" value="1"/>
</dbReference>
<dbReference type="AlphaFoldDB" id="A0A8J2Y572"/>
<organism evidence="2 3">
    <name type="scientific">Aquisalinus flavus</name>
    <dbReference type="NCBI Taxonomy" id="1526572"/>
    <lineage>
        <taxon>Bacteria</taxon>
        <taxon>Pseudomonadati</taxon>
        <taxon>Pseudomonadota</taxon>
        <taxon>Alphaproteobacteria</taxon>
        <taxon>Parvularculales</taxon>
        <taxon>Parvularculaceae</taxon>
        <taxon>Aquisalinus</taxon>
    </lineage>
</organism>
<name>A0A8J2Y572_9PROT</name>
<keyword evidence="1" id="KW-0812">Transmembrane</keyword>
<proteinExistence type="predicted"/>
<comment type="caution">
    <text evidence="2">The sequence shown here is derived from an EMBL/GenBank/DDBJ whole genome shotgun (WGS) entry which is preliminary data.</text>
</comment>
<reference evidence="2" key="1">
    <citation type="journal article" date="2014" name="Int. J. Syst. Evol. Microbiol.">
        <title>Complete genome sequence of Corynebacterium casei LMG S-19264T (=DSM 44701T), isolated from a smear-ripened cheese.</title>
        <authorList>
            <consortium name="US DOE Joint Genome Institute (JGI-PGF)"/>
            <person name="Walter F."/>
            <person name="Albersmeier A."/>
            <person name="Kalinowski J."/>
            <person name="Ruckert C."/>
        </authorList>
    </citation>
    <scope>NUCLEOTIDE SEQUENCE</scope>
    <source>
        <strain evidence="2">CGMCC 1.12921</strain>
    </source>
</reference>
<keyword evidence="1" id="KW-1133">Transmembrane helix</keyword>
<reference evidence="2" key="2">
    <citation type="submission" date="2020-09" db="EMBL/GenBank/DDBJ databases">
        <authorList>
            <person name="Sun Q."/>
            <person name="Zhou Y."/>
        </authorList>
    </citation>
    <scope>NUCLEOTIDE SEQUENCE</scope>
    <source>
        <strain evidence="2">CGMCC 1.12921</strain>
    </source>
</reference>
<gene>
    <name evidence="2" type="ORF">GCM10011342_17750</name>
</gene>
<feature type="transmembrane region" description="Helical" evidence="1">
    <location>
        <begin position="34"/>
        <end position="54"/>
    </location>
</feature>
<evidence type="ECO:0000256" key="1">
    <source>
        <dbReference type="SAM" id="Phobius"/>
    </source>
</evidence>